<organism evidence="4 5">
    <name type="scientific">Staphylococcus epidermidis (strain ATCC 12228 / FDA PCI 1200)</name>
    <dbReference type="NCBI Taxonomy" id="176280"/>
    <lineage>
        <taxon>Bacteria</taxon>
        <taxon>Bacillati</taxon>
        <taxon>Bacillota</taxon>
        <taxon>Bacilli</taxon>
        <taxon>Bacillales</taxon>
        <taxon>Staphylococcaceae</taxon>
        <taxon>Staphylococcus</taxon>
    </lineage>
</organism>
<dbReference type="KEGG" id="sep:SE_1905"/>
<feature type="compositionally biased region" description="Basic and acidic residues" evidence="3">
    <location>
        <begin position="1"/>
        <end position="20"/>
    </location>
</feature>
<dbReference type="PANTHER" id="PTHR48107">
    <property type="entry name" value="NADPH-DEPENDENT ALDEHYDE REDUCTASE-LIKE PROTEIN, CHLOROPLASTIC-RELATED"/>
    <property type="match status" value="1"/>
</dbReference>
<keyword evidence="2" id="KW-0560">Oxidoreductase</keyword>
<dbReference type="InterPro" id="IPR020904">
    <property type="entry name" value="Sc_DH/Rdtase_CS"/>
</dbReference>
<dbReference type="GeneID" id="50017992"/>
<dbReference type="GO" id="GO:0016614">
    <property type="term" value="F:oxidoreductase activity, acting on CH-OH group of donors"/>
    <property type="evidence" value="ECO:0007669"/>
    <property type="project" value="UniProtKB-ARBA"/>
</dbReference>
<dbReference type="PRINTS" id="PR00081">
    <property type="entry name" value="GDHRDH"/>
</dbReference>
<evidence type="ECO:0000256" key="3">
    <source>
        <dbReference type="SAM" id="MobiDB-lite"/>
    </source>
</evidence>
<protein>
    <submittedName>
        <fullName evidence="4">Dehydrogenase</fullName>
    </submittedName>
</protein>
<dbReference type="PANTHER" id="PTHR48107:SF16">
    <property type="entry name" value="NADPH-DEPENDENT ALDEHYDE REDUCTASE 1, CHLOROPLASTIC"/>
    <property type="match status" value="1"/>
</dbReference>
<evidence type="ECO:0000313" key="5">
    <source>
        <dbReference type="Proteomes" id="UP000001411"/>
    </source>
</evidence>
<dbReference type="Proteomes" id="UP000001411">
    <property type="component" value="Chromosome"/>
</dbReference>
<dbReference type="InterPro" id="IPR002347">
    <property type="entry name" value="SDR_fam"/>
</dbReference>
<sequence length="293" mass="31701">MSAQDPRNKFKTDNYEKQEQEVPGIQAKMSPQPDCGEDSYHGHHRLDGFKILVTGGDSAIGRAAAIAYAKEGADVAINYLPSEQQDADDVKQIIENVGQKAILIPGDIRDEQFNYDMVEKAYQQLGGLDNVTLVAGHQLYQDELSEFKTQDFTETFETNVYPVFWTVQKALEYLQPGGSITTTSSVQGYNPSPILHDYAATKAAIISLTKSFSAELGPKGIRVNCVAPGPFWSPLQIVGGQPQSAIPTFGQNTPLGRAGQPVECAGTYVLLASDDASYITGQVYGVTGGTQID</sequence>
<dbReference type="Gene3D" id="3.40.50.720">
    <property type="entry name" value="NAD(P)-binding Rossmann-like Domain"/>
    <property type="match status" value="1"/>
</dbReference>
<dbReference type="FunFam" id="3.40.50.720:FF:000097">
    <property type="entry name" value="SDR family oxidoreductase"/>
    <property type="match status" value="1"/>
</dbReference>
<dbReference type="PATRIC" id="fig|176280.10.peg.1864"/>
<reference evidence="4 5" key="1">
    <citation type="journal article" date="2003" name="Mol. Microbiol.">
        <title>Genome-based analysis of virulence genes in a non-biofilm-forming Staphylococcus epidermidis strain (ATCC 12228).</title>
        <authorList>
            <person name="Zhang Y.Q."/>
            <person name="Ren S.X."/>
            <person name="Li H.L."/>
            <person name="Wang Y.X."/>
            <person name="Fu G."/>
            <person name="Yang J."/>
            <person name="Qin Z.Q."/>
            <person name="Miao Y.G."/>
            <person name="Wang W.Y."/>
            <person name="Chen R.S."/>
            <person name="Shen Y."/>
            <person name="Chen Z."/>
            <person name="Yuan Z.H."/>
            <person name="Zhao G.P."/>
            <person name="Qu D."/>
            <person name="Danchin A."/>
            <person name="Wen Y.M."/>
        </authorList>
    </citation>
    <scope>NUCLEOTIDE SEQUENCE [LARGE SCALE GENOMIC DNA]</scope>
    <source>
        <strain evidence="5">ATCC 12228 / FDA PCI 1200</strain>
    </source>
</reference>
<dbReference type="PROSITE" id="PS00061">
    <property type="entry name" value="ADH_SHORT"/>
    <property type="match status" value="1"/>
</dbReference>
<comment type="similarity">
    <text evidence="1">Belongs to the short-chain dehydrogenases/reductases (SDR) family.</text>
</comment>
<dbReference type="Pfam" id="PF13561">
    <property type="entry name" value="adh_short_C2"/>
    <property type="match status" value="1"/>
</dbReference>
<dbReference type="RefSeq" id="WP_002456633.1">
    <property type="nucleotide sequence ID" value="NC_004461.1"/>
</dbReference>
<dbReference type="HOGENOM" id="CLU_010194_4_0_9"/>
<dbReference type="OrthoDB" id="9803333at2"/>
<proteinExistence type="inferred from homology"/>
<dbReference type="eggNOG" id="COG1028">
    <property type="taxonomic scope" value="Bacteria"/>
</dbReference>
<dbReference type="EMBL" id="AE015929">
    <property type="protein sequence ID" value="AAO05546.1"/>
    <property type="molecule type" value="Genomic_DNA"/>
</dbReference>
<gene>
    <name evidence="4" type="ordered locus">SE_1905</name>
</gene>
<dbReference type="AlphaFoldDB" id="A0A0H2VJX0"/>
<evidence type="ECO:0000256" key="2">
    <source>
        <dbReference type="ARBA" id="ARBA00023002"/>
    </source>
</evidence>
<evidence type="ECO:0000256" key="1">
    <source>
        <dbReference type="ARBA" id="ARBA00006484"/>
    </source>
</evidence>
<dbReference type="SUPFAM" id="SSF51735">
    <property type="entry name" value="NAD(P)-binding Rossmann-fold domains"/>
    <property type="match status" value="1"/>
</dbReference>
<dbReference type="InterPro" id="IPR036291">
    <property type="entry name" value="NAD(P)-bd_dom_sf"/>
</dbReference>
<accession>A0A0H2VJX0</accession>
<name>A0A0H2VJX0_STAES</name>
<evidence type="ECO:0000313" key="4">
    <source>
        <dbReference type="EMBL" id="AAO05546.1"/>
    </source>
</evidence>
<feature type="region of interest" description="Disordered" evidence="3">
    <location>
        <begin position="1"/>
        <end position="36"/>
    </location>
</feature>